<gene>
    <name evidence="1" type="ORF">LTS18_004684</name>
</gene>
<name>A0ACC3DZJ4_9PEZI</name>
<protein>
    <submittedName>
        <fullName evidence="1">Uncharacterized protein</fullName>
    </submittedName>
</protein>
<reference evidence="1" key="1">
    <citation type="submission" date="2024-09" db="EMBL/GenBank/DDBJ databases">
        <title>Black Yeasts Isolated from many extreme environments.</title>
        <authorList>
            <person name="Coleine C."/>
            <person name="Stajich J.E."/>
            <person name="Selbmann L."/>
        </authorList>
    </citation>
    <scope>NUCLEOTIDE SEQUENCE</scope>
    <source>
        <strain evidence="1">CCFEE 5737</strain>
    </source>
</reference>
<proteinExistence type="predicted"/>
<organism evidence="1 2">
    <name type="scientific">Coniosporium uncinatum</name>
    <dbReference type="NCBI Taxonomy" id="93489"/>
    <lineage>
        <taxon>Eukaryota</taxon>
        <taxon>Fungi</taxon>
        <taxon>Dikarya</taxon>
        <taxon>Ascomycota</taxon>
        <taxon>Pezizomycotina</taxon>
        <taxon>Dothideomycetes</taxon>
        <taxon>Dothideomycetes incertae sedis</taxon>
        <taxon>Coniosporium</taxon>
    </lineage>
</organism>
<accession>A0ACC3DZJ4</accession>
<sequence>MAEKTSAQVPRSDDSTDNTRGDDMRHSSQNEGTPAPTVPSITPCAGDMDSLLPAPFLRRGEVNIADILATQALRTHAFDIFDPIPNWPTLMLTRARGGQTAWRMTQIAGARFRSTEEDSRLETKKESHSGHLGRPAVREHVASTGRRQRDERSLSHTPYLSNTRRNCCRDDKAGDAMLSELNYHLTGTQDAEDAERQKSRYPELQHSKYPEDHDEQRQTDLGSFIAWPLGDKELLVKEGEYVMGWKISPSYRSISISRQDDPEPLAYFTRGGEIVTNNRGEPLGKFLLILEWWTDTLPRELIATIRDAYEGSLNMGKDSELRKRYAHEVTDQEWEKIANKLIRLERKARLKCSGLSRKESHDKVTNQDLWAGHWWSWEAPGDEVEQSQRLRDIVTVDDICERRKWLDKYPNGAKNRKDRKRPVADAQCDREASDKYMLTGEERAPIGAALYGDNDNTIFATTANKKRKTVDEVDHYDDAPVKKARRALTASYKEARAKKAARSRAETIQVNRPSSPSSLPLLPPLAPSPVQTYENSLLPRGQLTRPSRSTHEESEDTATAQEDYNGLGSAYRLAASGFEPAYKLAPQGAARGVGNESSTYGPNMSRLSQRH</sequence>
<keyword evidence="2" id="KW-1185">Reference proteome</keyword>
<evidence type="ECO:0000313" key="1">
    <source>
        <dbReference type="EMBL" id="KAK3082095.1"/>
    </source>
</evidence>
<dbReference type="EMBL" id="JAWDJW010000011">
    <property type="protein sequence ID" value="KAK3082095.1"/>
    <property type="molecule type" value="Genomic_DNA"/>
</dbReference>
<comment type="caution">
    <text evidence="1">The sequence shown here is derived from an EMBL/GenBank/DDBJ whole genome shotgun (WGS) entry which is preliminary data.</text>
</comment>
<evidence type="ECO:0000313" key="2">
    <source>
        <dbReference type="Proteomes" id="UP001186974"/>
    </source>
</evidence>
<dbReference type="Proteomes" id="UP001186974">
    <property type="component" value="Unassembled WGS sequence"/>
</dbReference>